<organism evidence="1 2">
    <name type="scientific">Brachyspira hyodysenteriae ATCC 27164</name>
    <dbReference type="NCBI Taxonomy" id="1266923"/>
    <lineage>
        <taxon>Bacteria</taxon>
        <taxon>Pseudomonadati</taxon>
        <taxon>Spirochaetota</taxon>
        <taxon>Spirochaetia</taxon>
        <taxon>Brachyspirales</taxon>
        <taxon>Brachyspiraceae</taxon>
        <taxon>Brachyspira</taxon>
    </lineage>
</organism>
<reference evidence="2" key="2">
    <citation type="journal article" date="2017" name="Genome Announc.">
        <title>Correction for Mirajkar et al., Complete Genome Sequence of Brachyspira hyodysenteriae Type Strain B78 (ATCC 27164).</title>
        <authorList>
            <person name="Mirajkar N.S."/>
            <person name="Johnson T.J."/>
            <person name="Gebhart C.J."/>
        </authorList>
    </citation>
    <scope>NUCLEOTIDE SEQUENCE [LARGE SCALE GENOMIC DNA]</scope>
    <source>
        <strain evidence="2">B78</strain>
    </source>
</reference>
<sequence>MDDFNKLYNSDFIVNKKGEKKYLFNNTMCKIDVIKDIFIIKDEKSNMECHVKLSSESICSSDIEGERKFSHLNMKKCADAVIINKNNNDKFDLHIIELKNDIHDDDLKWIHQQFLGAYLRIRAIFLAYSNDIENINFHLVYKNNIDSKSCSETDNSTNKKKDEINERRLFKKKKIINNVRLKIYPFNSDTLDIIKHDITDNNEILI</sequence>
<dbReference type="EMBL" id="CP015910">
    <property type="protein sequence ID" value="ANN64456.1"/>
    <property type="molecule type" value="Genomic_DNA"/>
</dbReference>
<reference evidence="2" key="1">
    <citation type="journal article" date="2016" name="Genome Announc.">
        <title>Complete Genome Sequence of Brachyspira hyodysenteriae Type Strain B78 (ATCC 27164).</title>
        <authorList>
            <person name="Mirajkar N.S."/>
            <person name="Johnson T.J."/>
            <person name="Gebhart C.J."/>
        </authorList>
    </citation>
    <scope>NUCLEOTIDE SEQUENCE [LARGE SCALE GENOMIC DNA]</scope>
    <source>
        <strain evidence="2">B78</strain>
    </source>
</reference>
<protein>
    <submittedName>
        <fullName evidence="1">Uncharacterized protein</fullName>
    </submittedName>
</protein>
<evidence type="ECO:0000313" key="2">
    <source>
        <dbReference type="Proteomes" id="UP000092328"/>
    </source>
</evidence>
<evidence type="ECO:0000313" key="1">
    <source>
        <dbReference type="EMBL" id="ANN64456.1"/>
    </source>
</evidence>
<dbReference type="AlphaFoldDB" id="A0A3B6W6X7"/>
<dbReference type="Proteomes" id="UP000092328">
    <property type="component" value="Chromosome"/>
</dbReference>
<dbReference type="RefSeq" id="WP_020063897.1">
    <property type="nucleotide sequence ID" value="NZ_CP015910.2"/>
</dbReference>
<name>A0A3B6W6X7_BRAHO</name>
<dbReference type="OrthoDB" id="308232at2"/>
<gene>
    <name evidence="1" type="ORF">BHYOB78_11430</name>
</gene>
<accession>A0A3B6W6X7</accession>
<keyword evidence="2" id="KW-1185">Reference proteome</keyword>
<dbReference type="KEGG" id="bhd:BHYOB78_11430"/>
<proteinExistence type="predicted"/>